<organism evidence="2">
    <name type="scientific">viral metagenome</name>
    <dbReference type="NCBI Taxonomy" id="1070528"/>
    <lineage>
        <taxon>unclassified sequences</taxon>
        <taxon>metagenomes</taxon>
        <taxon>organismal metagenomes</taxon>
    </lineage>
</organism>
<dbReference type="InterPro" id="IPR000305">
    <property type="entry name" value="GIY-YIG_endonuc"/>
</dbReference>
<evidence type="ECO:0000313" key="2">
    <source>
        <dbReference type="EMBL" id="QHT14032.1"/>
    </source>
</evidence>
<proteinExistence type="predicted"/>
<accession>A0A6C0DC94</accession>
<evidence type="ECO:0000259" key="1">
    <source>
        <dbReference type="SMART" id="SM00465"/>
    </source>
</evidence>
<protein>
    <recommendedName>
        <fullName evidence="1">GIY-YIG domain-containing protein</fullName>
    </recommendedName>
</protein>
<dbReference type="Gene3D" id="3.40.1440.10">
    <property type="entry name" value="GIY-YIG endonuclease"/>
    <property type="match status" value="1"/>
</dbReference>
<name>A0A6C0DC94_9ZZZZ</name>
<sequence length="279" mass="32469">MILNSDEFHKVEGEVYKITNTVTNKCYVGQTRTHRLNHGKYRPFGYLGRLRDHISEANSNKKNQSRYLNSSILKYGKDKFICEKLVTCTLEELDMYESYYITELNTKFPYGYNLTNGGQKKGYLKGEKIVLDETKLTPRPTAKENVNLKRSDDTKKLISERLIQAKASDEERTKLMINSQKQHLSKKLEKYKNVSIDIDKIDKYISVINDYTSNSQYVRVTIEKKRIDFVGKFETIEQTKERAKNFLKELYNGNVIKLRETLPESSLPLTTGNVCEELS</sequence>
<dbReference type="EMBL" id="MN739578">
    <property type="protein sequence ID" value="QHT14032.1"/>
    <property type="molecule type" value="Genomic_DNA"/>
</dbReference>
<reference evidence="2" key="1">
    <citation type="journal article" date="2020" name="Nature">
        <title>Giant virus diversity and host interactions through global metagenomics.</title>
        <authorList>
            <person name="Schulz F."/>
            <person name="Roux S."/>
            <person name="Paez-Espino D."/>
            <person name="Jungbluth S."/>
            <person name="Walsh D.A."/>
            <person name="Denef V.J."/>
            <person name="McMahon K.D."/>
            <person name="Konstantinidis K.T."/>
            <person name="Eloe-Fadrosh E.A."/>
            <person name="Kyrpides N.C."/>
            <person name="Woyke T."/>
        </authorList>
    </citation>
    <scope>NUCLEOTIDE SEQUENCE</scope>
    <source>
        <strain evidence="2">GVMAG-M-3300023174-134</strain>
    </source>
</reference>
<feature type="domain" description="GIY-YIG" evidence="1">
    <location>
        <begin position="12"/>
        <end position="118"/>
    </location>
</feature>
<dbReference type="InterPro" id="IPR035901">
    <property type="entry name" value="GIY-YIG_endonuc_sf"/>
</dbReference>
<dbReference type="SMART" id="SM00465">
    <property type="entry name" value="GIYc"/>
    <property type="match status" value="1"/>
</dbReference>
<dbReference type="AlphaFoldDB" id="A0A6C0DC94"/>
<dbReference type="SUPFAM" id="SSF82771">
    <property type="entry name" value="GIY-YIG endonuclease"/>
    <property type="match status" value="1"/>
</dbReference>